<name>A0A5N5WAB6_STRMB</name>
<evidence type="ECO:0000313" key="4">
    <source>
        <dbReference type="Proteomes" id="UP000327000"/>
    </source>
</evidence>
<keyword evidence="3" id="KW-0808">Transferase</keyword>
<feature type="domain" description="Methyltransferase" evidence="2">
    <location>
        <begin position="48"/>
        <end position="123"/>
    </location>
</feature>
<dbReference type="InterPro" id="IPR041698">
    <property type="entry name" value="Methyltransf_25"/>
</dbReference>
<evidence type="ECO:0000313" key="3">
    <source>
        <dbReference type="EMBL" id="KAB7845655.1"/>
    </source>
</evidence>
<evidence type="ECO:0000259" key="2">
    <source>
        <dbReference type="Pfam" id="PF13649"/>
    </source>
</evidence>
<dbReference type="Gene3D" id="3.40.50.150">
    <property type="entry name" value="Vaccinia Virus protein VP39"/>
    <property type="match status" value="1"/>
</dbReference>
<gene>
    <name evidence="3" type="ORF">FRZ00_14400</name>
</gene>
<dbReference type="CDD" id="cd02440">
    <property type="entry name" value="AdoMet_MTases"/>
    <property type="match status" value="1"/>
</dbReference>
<accession>A0A5N5WAB6</accession>
<dbReference type="Pfam" id="PF13649">
    <property type="entry name" value="Methyltransf_25"/>
    <property type="match status" value="1"/>
</dbReference>
<dbReference type="EMBL" id="VOKX01000026">
    <property type="protein sequence ID" value="KAB7845655.1"/>
    <property type="molecule type" value="Genomic_DNA"/>
</dbReference>
<keyword evidence="4" id="KW-1185">Reference proteome</keyword>
<keyword evidence="3" id="KW-0489">Methyltransferase</keyword>
<sequence>MLAPAPAPASVPDPAPASVPSFTFDPSDPWTVTFQAGLERAGLRGRRVYEVGVGSGANVLHLLRRCGAAHVTASDLDPRLPPLARRFVMDAAPGLAGRCRFIEGSVSLVDGPAATEAVVAADTVVACLPQVPDPGDAMYTRFRAAHLRTGPETGGPLRITDHAAHYYPWSAFDDHPFNAVGLGLIEALLRRVRARAPRAEVVLNLGCRIGKDVLTRLFRAHGYRPEELASRVVPQDGRTDITFFAALEAALRGTGHEKDFTCSFSADPEGRRPLSATEAADRLAADPGTPVFHEICVLRGRPTAFDDVPDEEDRR</sequence>
<dbReference type="InterPro" id="IPR029063">
    <property type="entry name" value="SAM-dependent_MTases_sf"/>
</dbReference>
<feature type="compositionally biased region" description="Pro residues" evidence="1">
    <location>
        <begin position="1"/>
        <end position="17"/>
    </location>
</feature>
<protein>
    <submittedName>
        <fullName evidence="3">Class I SAM-dependent methyltransferase</fullName>
    </submittedName>
</protein>
<proteinExistence type="predicted"/>
<dbReference type="AlphaFoldDB" id="A0A5N5WAB6"/>
<evidence type="ECO:0000256" key="1">
    <source>
        <dbReference type="SAM" id="MobiDB-lite"/>
    </source>
</evidence>
<dbReference type="OrthoDB" id="5182626at2"/>
<dbReference type="SUPFAM" id="SSF53335">
    <property type="entry name" value="S-adenosyl-L-methionine-dependent methyltransferases"/>
    <property type="match status" value="1"/>
</dbReference>
<dbReference type="Proteomes" id="UP000327000">
    <property type="component" value="Unassembled WGS sequence"/>
</dbReference>
<reference evidence="3 4" key="1">
    <citation type="journal article" date="2019" name="Microb. Cell Fact.">
        <title>Exploring novel herbicidin analogues by transcriptional regulator overexpression and MS/MS molecular networking.</title>
        <authorList>
            <person name="Shi Y."/>
            <person name="Gu R."/>
            <person name="Li Y."/>
            <person name="Wang X."/>
            <person name="Ren W."/>
            <person name="Li X."/>
            <person name="Wang L."/>
            <person name="Xie Y."/>
            <person name="Hong B."/>
        </authorList>
    </citation>
    <scope>NUCLEOTIDE SEQUENCE [LARGE SCALE GENOMIC DNA]</scope>
    <source>
        <strain evidence="3 4">US-43</strain>
    </source>
</reference>
<comment type="caution">
    <text evidence="3">The sequence shown here is derived from an EMBL/GenBank/DDBJ whole genome shotgun (WGS) entry which is preliminary data.</text>
</comment>
<feature type="region of interest" description="Disordered" evidence="1">
    <location>
        <begin position="1"/>
        <end position="22"/>
    </location>
</feature>
<dbReference type="GO" id="GO:0032259">
    <property type="term" value="P:methylation"/>
    <property type="evidence" value="ECO:0007669"/>
    <property type="project" value="UniProtKB-KW"/>
</dbReference>
<organism evidence="3 4">
    <name type="scientific">Streptomyces mobaraensis</name>
    <name type="common">Streptoverticillium mobaraense</name>
    <dbReference type="NCBI Taxonomy" id="35621"/>
    <lineage>
        <taxon>Bacteria</taxon>
        <taxon>Bacillati</taxon>
        <taxon>Actinomycetota</taxon>
        <taxon>Actinomycetes</taxon>
        <taxon>Kitasatosporales</taxon>
        <taxon>Streptomycetaceae</taxon>
        <taxon>Streptomyces</taxon>
    </lineage>
</organism>
<dbReference type="GO" id="GO:0008168">
    <property type="term" value="F:methyltransferase activity"/>
    <property type="evidence" value="ECO:0007669"/>
    <property type="project" value="UniProtKB-KW"/>
</dbReference>